<proteinExistence type="predicted"/>
<accession>A0A8J8NC04</accession>
<feature type="compositionally biased region" description="Low complexity" evidence="1">
    <location>
        <begin position="43"/>
        <end position="60"/>
    </location>
</feature>
<dbReference type="EMBL" id="RRYP01026299">
    <property type="protein sequence ID" value="TNV71865.1"/>
    <property type="molecule type" value="Genomic_DNA"/>
</dbReference>
<gene>
    <name evidence="2" type="ORF">FGO68_gene3278</name>
</gene>
<name>A0A8J8NC04_HALGN</name>
<feature type="region of interest" description="Disordered" evidence="1">
    <location>
        <begin position="1"/>
        <end position="66"/>
    </location>
</feature>
<dbReference type="AlphaFoldDB" id="A0A8J8NC04"/>
<evidence type="ECO:0000256" key="1">
    <source>
        <dbReference type="SAM" id="MobiDB-lite"/>
    </source>
</evidence>
<evidence type="ECO:0000313" key="3">
    <source>
        <dbReference type="Proteomes" id="UP000785679"/>
    </source>
</evidence>
<feature type="compositionally biased region" description="Polar residues" evidence="1">
    <location>
        <begin position="27"/>
        <end position="42"/>
    </location>
</feature>
<protein>
    <submittedName>
        <fullName evidence="2">Uncharacterized protein</fullName>
    </submittedName>
</protein>
<comment type="caution">
    <text evidence="2">The sequence shown here is derived from an EMBL/GenBank/DDBJ whole genome shotgun (WGS) entry which is preliminary data.</text>
</comment>
<keyword evidence="3" id="KW-1185">Reference proteome</keyword>
<reference evidence="2" key="1">
    <citation type="submission" date="2019-06" db="EMBL/GenBank/DDBJ databases">
        <authorList>
            <person name="Zheng W."/>
        </authorList>
    </citation>
    <scope>NUCLEOTIDE SEQUENCE</scope>
    <source>
        <strain evidence="2">QDHG01</strain>
    </source>
</reference>
<evidence type="ECO:0000313" key="2">
    <source>
        <dbReference type="EMBL" id="TNV71865.1"/>
    </source>
</evidence>
<dbReference type="Proteomes" id="UP000785679">
    <property type="component" value="Unassembled WGS sequence"/>
</dbReference>
<organism evidence="2 3">
    <name type="scientific">Halteria grandinella</name>
    <dbReference type="NCBI Taxonomy" id="5974"/>
    <lineage>
        <taxon>Eukaryota</taxon>
        <taxon>Sar</taxon>
        <taxon>Alveolata</taxon>
        <taxon>Ciliophora</taxon>
        <taxon>Intramacronucleata</taxon>
        <taxon>Spirotrichea</taxon>
        <taxon>Stichotrichia</taxon>
        <taxon>Sporadotrichida</taxon>
        <taxon>Halteriidae</taxon>
        <taxon>Halteria</taxon>
    </lineage>
</organism>
<feature type="compositionally biased region" description="Basic residues" evidence="1">
    <location>
        <begin position="11"/>
        <end position="22"/>
    </location>
</feature>
<sequence>MPPLGRTMQRTQRRKTPWRSTRRCCSFKTTRSHASSTSSVRWTSTCATSSTDAAGSSGSDRGTRSS</sequence>